<name>A0A9D0ZUZ2_9FIRM</name>
<evidence type="ECO:0000259" key="10">
    <source>
        <dbReference type="Pfam" id="PF07730"/>
    </source>
</evidence>
<dbReference type="GO" id="GO:0005524">
    <property type="term" value="F:ATP binding"/>
    <property type="evidence" value="ECO:0007669"/>
    <property type="project" value="UniProtKB-KW"/>
</dbReference>
<organism evidence="11 12">
    <name type="scientific">Candidatus Limivivens merdigallinarum</name>
    <dbReference type="NCBI Taxonomy" id="2840859"/>
    <lineage>
        <taxon>Bacteria</taxon>
        <taxon>Bacillati</taxon>
        <taxon>Bacillota</taxon>
        <taxon>Clostridia</taxon>
        <taxon>Lachnospirales</taxon>
        <taxon>Lachnospiraceae</taxon>
        <taxon>Lachnospiraceae incertae sedis</taxon>
        <taxon>Candidatus Limivivens</taxon>
    </lineage>
</organism>
<evidence type="ECO:0000256" key="7">
    <source>
        <dbReference type="ARBA" id="ARBA00022840"/>
    </source>
</evidence>
<evidence type="ECO:0000256" key="8">
    <source>
        <dbReference type="ARBA" id="ARBA00023012"/>
    </source>
</evidence>
<evidence type="ECO:0000256" key="9">
    <source>
        <dbReference type="SAM" id="Coils"/>
    </source>
</evidence>
<dbReference type="InterPro" id="IPR050482">
    <property type="entry name" value="Sensor_HK_TwoCompSys"/>
</dbReference>
<proteinExistence type="predicted"/>
<keyword evidence="5" id="KW-0547">Nucleotide-binding</keyword>
<dbReference type="Proteomes" id="UP000886886">
    <property type="component" value="Unassembled WGS sequence"/>
</dbReference>
<evidence type="ECO:0000256" key="4">
    <source>
        <dbReference type="ARBA" id="ARBA00022679"/>
    </source>
</evidence>
<reference evidence="11" key="1">
    <citation type="submission" date="2020-10" db="EMBL/GenBank/DDBJ databases">
        <authorList>
            <person name="Gilroy R."/>
        </authorList>
    </citation>
    <scope>NUCLEOTIDE SEQUENCE</scope>
    <source>
        <strain evidence="11">ChiSjej3B21-11622</strain>
    </source>
</reference>
<sequence length="360" mass="40422">MKEWLGRASLYLFCILLTSQGQNEMAAAGFLAAAALDSLTVLLTGKALTALYLCCVGVCALGEPFLSFLPVFLYSCAQKKEGRFGLVFLLPILGRFHSLSLRELLSLSVLGLLAWEMGTEQERYRRMSRDYGRIQDSTREEASALKRKNRELLEKQDYEVRLATLEERNRIAREIHDNVGHLLTRSILQVSALKVVCRQDEKLAKPLAELSGTLKDAMDNIRTSVHDLKEEAFDLNLKVSELIADFSFCPVRFRCDGEAFPQDVKYCFLAIIKEGLSNIARHSNATEASVVLLEHPALYQLILEDNGTKKPRDDGSGIGLLNIQERVEKLGGIFHIDQRQGFRLSVSIPKGEKIHETADY</sequence>
<dbReference type="InterPro" id="IPR011712">
    <property type="entry name" value="Sig_transdc_His_kin_sub3_dim/P"/>
</dbReference>
<evidence type="ECO:0000313" key="11">
    <source>
        <dbReference type="EMBL" id="HIQ96132.1"/>
    </source>
</evidence>
<feature type="coiled-coil region" evidence="9">
    <location>
        <begin position="135"/>
        <end position="175"/>
    </location>
</feature>
<gene>
    <name evidence="11" type="ORF">IAB26_06190</name>
</gene>
<dbReference type="EMBL" id="DVFT01000092">
    <property type="protein sequence ID" value="HIQ96132.1"/>
    <property type="molecule type" value="Genomic_DNA"/>
</dbReference>
<dbReference type="GO" id="GO:0016020">
    <property type="term" value="C:membrane"/>
    <property type="evidence" value="ECO:0007669"/>
    <property type="project" value="InterPro"/>
</dbReference>
<dbReference type="Pfam" id="PF07730">
    <property type="entry name" value="HisKA_3"/>
    <property type="match status" value="1"/>
</dbReference>
<keyword evidence="7" id="KW-0067">ATP-binding</keyword>
<feature type="domain" description="Signal transduction histidine kinase subgroup 3 dimerisation and phosphoacceptor" evidence="10">
    <location>
        <begin position="167"/>
        <end position="231"/>
    </location>
</feature>
<protein>
    <recommendedName>
        <fullName evidence="2">histidine kinase</fullName>
        <ecNumber evidence="2">2.7.13.3</ecNumber>
    </recommendedName>
</protein>
<evidence type="ECO:0000256" key="1">
    <source>
        <dbReference type="ARBA" id="ARBA00000085"/>
    </source>
</evidence>
<dbReference type="EC" id="2.7.13.3" evidence="2"/>
<dbReference type="CDD" id="cd16917">
    <property type="entry name" value="HATPase_UhpB-NarQ-NarX-like"/>
    <property type="match status" value="1"/>
</dbReference>
<evidence type="ECO:0000256" key="2">
    <source>
        <dbReference type="ARBA" id="ARBA00012438"/>
    </source>
</evidence>
<evidence type="ECO:0000313" key="12">
    <source>
        <dbReference type="Proteomes" id="UP000886886"/>
    </source>
</evidence>
<evidence type="ECO:0000256" key="3">
    <source>
        <dbReference type="ARBA" id="ARBA00022553"/>
    </source>
</evidence>
<keyword evidence="4" id="KW-0808">Transferase</keyword>
<dbReference type="PANTHER" id="PTHR24421:SF10">
    <property type="entry name" value="NITRATE_NITRITE SENSOR PROTEIN NARQ"/>
    <property type="match status" value="1"/>
</dbReference>
<keyword evidence="9" id="KW-0175">Coiled coil</keyword>
<dbReference type="GO" id="GO:0046983">
    <property type="term" value="F:protein dimerization activity"/>
    <property type="evidence" value="ECO:0007669"/>
    <property type="project" value="InterPro"/>
</dbReference>
<dbReference type="GO" id="GO:0000155">
    <property type="term" value="F:phosphorelay sensor kinase activity"/>
    <property type="evidence" value="ECO:0007669"/>
    <property type="project" value="InterPro"/>
</dbReference>
<dbReference type="Gene3D" id="1.20.5.1930">
    <property type="match status" value="1"/>
</dbReference>
<evidence type="ECO:0000256" key="6">
    <source>
        <dbReference type="ARBA" id="ARBA00022777"/>
    </source>
</evidence>
<dbReference type="Gene3D" id="3.30.565.10">
    <property type="entry name" value="Histidine kinase-like ATPase, C-terminal domain"/>
    <property type="match status" value="1"/>
</dbReference>
<comment type="caution">
    <text evidence="11">The sequence shown here is derived from an EMBL/GenBank/DDBJ whole genome shotgun (WGS) entry which is preliminary data.</text>
</comment>
<evidence type="ECO:0000256" key="5">
    <source>
        <dbReference type="ARBA" id="ARBA00022741"/>
    </source>
</evidence>
<keyword evidence="8" id="KW-0902">Two-component regulatory system</keyword>
<dbReference type="PANTHER" id="PTHR24421">
    <property type="entry name" value="NITRATE/NITRITE SENSOR PROTEIN NARX-RELATED"/>
    <property type="match status" value="1"/>
</dbReference>
<dbReference type="SUPFAM" id="SSF55874">
    <property type="entry name" value="ATPase domain of HSP90 chaperone/DNA topoisomerase II/histidine kinase"/>
    <property type="match status" value="1"/>
</dbReference>
<dbReference type="InterPro" id="IPR036890">
    <property type="entry name" value="HATPase_C_sf"/>
</dbReference>
<keyword evidence="3" id="KW-0597">Phosphoprotein</keyword>
<comment type="catalytic activity">
    <reaction evidence="1">
        <text>ATP + protein L-histidine = ADP + protein N-phospho-L-histidine.</text>
        <dbReference type="EC" id="2.7.13.3"/>
    </reaction>
</comment>
<keyword evidence="6 11" id="KW-0418">Kinase</keyword>
<reference evidence="11" key="2">
    <citation type="journal article" date="2021" name="PeerJ">
        <title>Extensive microbial diversity within the chicken gut microbiome revealed by metagenomics and culture.</title>
        <authorList>
            <person name="Gilroy R."/>
            <person name="Ravi A."/>
            <person name="Getino M."/>
            <person name="Pursley I."/>
            <person name="Horton D.L."/>
            <person name="Alikhan N.F."/>
            <person name="Baker D."/>
            <person name="Gharbi K."/>
            <person name="Hall N."/>
            <person name="Watson M."/>
            <person name="Adriaenssens E.M."/>
            <person name="Foster-Nyarko E."/>
            <person name="Jarju S."/>
            <person name="Secka A."/>
            <person name="Antonio M."/>
            <person name="Oren A."/>
            <person name="Chaudhuri R.R."/>
            <person name="La Ragione R."/>
            <person name="Hildebrand F."/>
            <person name="Pallen M.J."/>
        </authorList>
    </citation>
    <scope>NUCLEOTIDE SEQUENCE</scope>
    <source>
        <strain evidence="11">ChiSjej3B21-11622</strain>
    </source>
</reference>
<accession>A0A9D0ZUZ2</accession>
<dbReference type="AlphaFoldDB" id="A0A9D0ZUZ2"/>